<dbReference type="SMART" id="SM01411">
    <property type="entry name" value="Ephrin_rec_like"/>
    <property type="match status" value="1"/>
</dbReference>
<dbReference type="OrthoDB" id="5950997at2759"/>
<evidence type="ECO:0000256" key="2">
    <source>
        <dbReference type="SAM" id="Phobius"/>
    </source>
</evidence>
<dbReference type="CDD" id="cd00185">
    <property type="entry name" value="TNFRSF"/>
    <property type="match status" value="1"/>
</dbReference>
<sequence length="2076" mass="215666">MAKYIRRGILLALVALVAAWQAVVGVDVPCDKLLQPSAQVISGLIDGAAGVAVVDCDKDVPPPPGPLSAGIDFNDVVVAGYESGTIEWVRNTGVGIGWVKTASAKLADMHRARFVHVMATSTLSGVPSVVACNGYRGSSAADFPHWCAHYVGDNNGNFVETIFATNLRRVVHVDYADVSGDGLDDVVTLEGPSFNPMGITFQLAAFVDDGAGSYNTTKHELADSVTVAALDRATTFALGDVTGDGMADIVFATHGGGDAVAYLPWMAATTYGPPVALLSADVGASLAVATGDFDGDGDNDVVHCTAASRLRWFENNAGDGSGWTTRSFPFQLSVSGVYAHDVDGDGDLDLVLASQNVNNLFWVANRYDGGGAGRGKDEVWGMSRLIAPCSACSGVAMGDLDADGDDDIVAAAMLSDTVSGFLVDPLDVLQYSFLAGGLGSPRMLRPLDADGDGDVDIIGAIGSPNNGVFVFGNSDGLGGAWASPARVGGELAEPETAIAVDLDLDGDTDVIASSAAGSMLVYAINDGGSFSSLEWSGQLSTSTAATAMAVVDVENDGDMDVVGIDAPNAVFLVKNLLLETEALGFGPATTVYANTGSSLAYLLVRDLNGDGYGDVVFSDTGTSSIMWLANNMNGYSAPALSLRTGAQQVGEFALGDLTGDGLLDLVFHTRGPPNPFGGKYSLSRSNNFGSATSPLFLTPLPVDPQVSTFVATDQTNVGIEIADIDGDNVLDIVVEGSFASVIIYFPGPSYSPRPMSVANADTDLRFVLRDFNLDGAPDFLIGLESQIGWIPGMSIFSPAIPLPGVTRTVAVARCGFTLSCVAETLLEASGCATTTVVMPTGVYRGCFSTRLLPLFKSVTIRGMGSTIDCGANGGGGLFDIRDGAEVSLQDMTIIGATSIPSDAEAVAALRVTGSGSSLTLTDVTLRGCSNKLASDRTVFQINAGMGGAVLVELGASITALRTAFELNVAGDSGGGLAVIGSTSSVNLTDVIFDGNTATGSGGGLLVLGSGSGSVAVSLSGVTLTNNVASGWSESYGSGSGGGALLLSESATVVLDVDWSGVSSTISGNSASGVGGGLAVVGLAVDATIDAPLVLSGNIGGWGGAIGAVVSVEALSSPMSSTGLAPAPPASDTAGSVALNGVVTMSDNRASYGGAMGLCGVRVRFDSAGSSSVAGSSASRGGGGVFVCLPAGTLPLVDADNTPEARSVDDVPWLSLGGGMAASTLLSGSSASGYGAVAASPPVTMVWSRRRARSVGPLDRATGASLGDDATVSLGDVFGQAVVDASVRISMHSQPNTPGGVVLAGGDRSRLMDAAEVSFATVKALAADSNALDSLSETQYSLEVSVVGVPEVAKVALSLQIRPCGLGMGLISLSGLPLECSECSEGTFSDEISLKGCMACPIGAFNLNKGATSCESCPDNAFRRAESKNVTAAGRSVPCVCKIGYYALNGATNVACQACPVGGVCAGGTNGPVAMPGFYPVGDGQFEECRLRDVCRGGDPPQCAAGHEGALCGVCARGYHTDKRGVCAKCPSGAPVVLSAVIVVVGIAAAAAGVFIVTRIQAVRDDDYEGRSRLAQRMTSIPRAVTMAFLFFQVLGVLGSAAMSWPEAAQSTLGVFDCTLTSFYAKYAVVMILPMVFVALFGLVCWGMLWSAHASFEMQEAAQSLAALVSPLMYLPLSRATLSIFDCTRLYDGRWLLDADMSLVCYNGTWWAVASFGGVCTMVYVVGIPAVCGWMLWKAKTADALFDARVLNEIGGLYRSYRRHYFWFELVQLGRRLWIACASLFFSTLYSFQFLLLGGVFFASTLAFLRLEPYFLPMYNTLEARLNAILVGILVLGIMFHGEMFSAPQQVFFTVVVILLIVAAIALLGAAFVQELRLLAALRKEEKDGESAVQLRSIREREFWERVHRELGDFEDQRLAQALRAHDPAGGNTSGVEKMVVRSEQTATEPEGDDWELYMAEPIGLRPSPELSILEWATMGMWRKKPFSLLQGLAARLPDVAVTAWMRDDDGMYQCALAVVMGHGAEPMMQYSAMKPSKNQAKQSAARSIMDELAMYDWLTRVHATTMCDEFLVRNYE</sequence>
<evidence type="ECO:0000256" key="1">
    <source>
        <dbReference type="ARBA" id="ARBA00022729"/>
    </source>
</evidence>
<name>A0A0L0DST3_THETB</name>
<evidence type="ECO:0000256" key="3">
    <source>
        <dbReference type="SAM" id="SignalP"/>
    </source>
</evidence>
<evidence type="ECO:0000313" key="5">
    <source>
        <dbReference type="EMBL" id="KNC54518.1"/>
    </source>
</evidence>
<evidence type="ECO:0000313" key="6">
    <source>
        <dbReference type="Proteomes" id="UP000054408"/>
    </source>
</evidence>
<dbReference type="Pfam" id="PF07699">
    <property type="entry name" value="Ephrin_rec_like"/>
    <property type="match status" value="1"/>
</dbReference>
<dbReference type="Gene3D" id="2.130.10.130">
    <property type="entry name" value="Integrin alpha, N-terminal"/>
    <property type="match status" value="1"/>
</dbReference>
<dbReference type="InterPro" id="IPR011050">
    <property type="entry name" value="Pectin_lyase_fold/virulence"/>
</dbReference>
<feature type="domain" description="Tyrosine-protein kinase ephrin type A/B receptor-like" evidence="4">
    <location>
        <begin position="1385"/>
        <end position="1421"/>
    </location>
</feature>
<protein>
    <recommendedName>
        <fullName evidence="4">Tyrosine-protein kinase ephrin type A/B receptor-like domain-containing protein</fullName>
    </recommendedName>
</protein>
<organism evidence="5 6">
    <name type="scientific">Thecamonas trahens ATCC 50062</name>
    <dbReference type="NCBI Taxonomy" id="461836"/>
    <lineage>
        <taxon>Eukaryota</taxon>
        <taxon>Apusozoa</taxon>
        <taxon>Apusomonadida</taxon>
        <taxon>Apusomonadidae</taxon>
        <taxon>Thecamonas</taxon>
    </lineage>
</organism>
<dbReference type="SUPFAM" id="SSF69318">
    <property type="entry name" value="Integrin alpha N-terminal domain"/>
    <property type="match status" value="3"/>
</dbReference>
<dbReference type="PANTHER" id="PTHR11319:SF35">
    <property type="entry name" value="OUTER MEMBRANE PROTEIN PMPC-RELATED"/>
    <property type="match status" value="1"/>
</dbReference>
<dbReference type="InterPro" id="IPR013517">
    <property type="entry name" value="FG-GAP"/>
</dbReference>
<feature type="transmembrane region" description="Helical" evidence="2">
    <location>
        <begin position="1850"/>
        <end position="1872"/>
    </location>
</feature>
<dbReference type="STRING" id="461836.A0A0L0DST3"/>
<dbReference type="Proteomes" id="UP000054408">
    <property type="component" value="Unassembled WGS sequence"/>
</dbReference>
<feature type="signal peptide" evidence="3">
    <location>
        <begin position="1"/>
        <end position="25"/>
    </location>
</feature>
<feature type="transmembrane region" description="Helical" evidence="2">
    <location>
        <begin position="1624"/>
        <end position="1648"/>
    </location>
</feature>
<dbReference type="InterPro" id="IPR028994">
    <property type="entry name" value="Integrin_alpha_N"/>
</dbReference>
<proteinExistence type="predicted"/>
<evidence type="ECO:0000259" key="4">
    <source>
        <dbReference type="Pfam" id="PF07699"/>
    </source>
</evidence>
<dbReference type="InterPro" id="IPR011641">
    <property type="entry name" value="Tyr-kin_ephrin_A/B_rcpt-like"/>
</dbReference>
<feature type="transmembrane region" description="Helical" evidence="2">
    <location>
        <begin position="1709"/>
        <end position="1736"/>
    </location>
</feature>
<feature type="transmembrane region" description="Helical" evidence="2">
    <location>
        <begin position="1791"/>
        <end position="1811"/>
    </location>
</feature>
<dbReference type="SUPFAM" id="SSF57184">
    <property type="entry name" value="Growth factor receptor domain"/>
    <property type="match status" value="1"/>
</dbReference>
<dbReference type="EMBL" id="GL349491">
    <property type="protein sequence ID" value="KNC54518.1"/>
    <property type="molecule type" value="Genomic_DNA"/>
</dbReference>
<accession>A0A0L0DST3</accession>
<dbReference type="Gene3D" id="2.10.50.10">
    <property type="entry name" value="Tumor Necrosis Factor Receptor, subunit A, domain 2"/>
    <property type="match status" value="1"/>
</dbReference>
<dbReference type="SUPFAM" id="SSF51126">
    <property type="entry name" value="Pectin lyase-like"/>
    <property type="match status" value="1"/>
</dbReference>
<feature type="transmembrane region" description="Helical" evidence="2">
    <location>
        <begin position="1823"/>
        <end position="1844"/>
    </location>
</feature>
<feature type="chain" id="PRO_5005537749" description="Tyrosine-protein kinase ephrin type A/B receptor-like domain-containing protein" evidence="3">
    <location>
        <begin position="26"/>
        <end position="2076"/>
    </location>
</feature>
<dbReference type="RefSeq" id="XP_013753591.1">
    <property type="nucleotide sequence ID" value="XM_013898137.1"/>
</dbReference>
<keyword evidence="6" id="KW-1185">Reference proteome</keyword>
<feature type="transmembrane region" description="Helical" evidence="2">
    <location>
        <begin position="1535"/>
        <end position="1559"/>
    </location>
</feature>
<dbReference type="GeneID" id="25570262"/>
<feature type="transmembrane region" description="Helical" evidence="2">
    <location>
        <begin position="1580"/>
        <end position="1604"/>
    </location>
</feature>
<keyword evidence="2" id="KW-1133">Transmembrane helix</keyword>
<reference evidence="5 6" key="1">
    <citation type="submission" date="2010-05" db="EMBL/GenBank/DDBJ databases">
        <title>The Genome Sequence of Thecamonas trahens ATCC 50062.</title>
        <authorList>
            <consortium name="The Broad Institute Genome Sequencing Platform"/>
            <person name="Russ C."/>
            <person name="Cuomo C."/>
            <person name="Shea T."/>
            <person name="Young S.K."/>
            <person name="Zeng Q."/>
            <person name="Koehrsen M."/>
            <person name="Haas B."/>
            <person name="Borodovsky M."/>
            <person name="Guigo R."/>
            <person name="Alvarado L."/>
            <person name="Berlin A."/>
            <person name="Bochicchio J."/>
            <person name="Borenstein D."/>
            <person name="Chapman S."/>
            <person name="Chen Z."/>
            <person name="Freedman E."/>
            <person name="Gellesch M."/>
            <person name="Goldberg J."/>
            <person name="Griggs A."/>
            <person name="Gujja S."/>
            <person name="Heilman E."/>
            <person name="Heiman D."/>
            <person name="Hepburn T."/>
            <person name="Howarth C."/>
            <person name="Jen D."/>
            <person name="Larson L."/>
            <person name="Mehta T."/>
            <person name="Park D."/>
            <person name="Pearson M."/>
            <person name="Roberts A."/>
            <person name="Saif S."/>
            <person name="Shenoy N."/>
            <person name="Sisk P."/>
            <person name="Stolte C."/>
            <person name="Sykes S."/>
            <person name="Thomson T."/>
            <person name="Walk T."/>
            <person name="White J."/>
            <person name="Yandava C."/>
            <person name="Burger G."/>
            <person name="Gray M.W."/>
            <person name="Holland P.W.H."/>
            <person name="King N."/>
            <person name="Lang F.B.F."/>
            <person name="Roger A.J."/>
            <person name="Ruiz-Trillo I."/>
            <person name="Lander E."/>
            <person name="Nusbaum C."/>
        </authorList>
    </citation>
    <scope>NUCLEOTIDE SEQUENCE [LARGE SCALE GENOMIC DNA]</scope>
    <source>
        <strain evidence="5 6">ATCC 50062</strain>
    </source>
</reference>
<dbReference type="InterPro" id="IPR009030">
    <property type="entry name" value="Growth_fac_rcpt_cys_sf"/>
</dbReference>
<keyword evidence="2" id="KW-0812">Transmembrane</keyword>
<keyword evidence="1 3" id="KW-0732">Signal</keyword>
<dbReference type="PANTHER" id="PTHR11319">
    <property type="entry name" value="G PROTEIN-COUPLED RECEPTOR-RELATED"/>
    <property type="match status" value="1"/>
</dbReference>
<keyword evidence="2" id="KW-0472">Membrane</keyword>
<gene>
    <name evidence="5" type="ORF">AMSG_12348</name>
</gene>
<dbReference type="Pfam" id="PF13517">
    <property type="entry name" value="FG-GAP_3"/>
    <property type="match status" value="3"/>
</dbReference>